<dbReference type="AlphaFoldDB" id="A0A7L7LB38"/>
<proteinExistence type="predicted"/>
<dbReference type="Proteomes" id="UP000514509">
    <property type="component" value="Chromosome"/>
</dbReference>
<reference evidence="1 2" key="1">
    <citation type="submission" date="2020-06" db="EMBL/GenBank/DDBJ databases">
        <authorList>
            <person name="Hwang Y.J."/>
        </authorList>
    </citation>
    <scope>NUCLEOTIDE SEQUENCE [LARGE SCALE GENOMIC DNA]</scope>
    <source>
        <strain evidence="1 2">KUDC8001</strain>
    </source>
</reference>
<gene>
    <name evidence="1" type="ORF">HUW48_18725</name>
</gene>
<reference evidence="1 2" key="2">
    <citation type="submission" date="2020-08" db="EMBL/GenBank/DDBJ databases">
        <title>Adhaeribacter dokdonensis sp. nov., isolated from the rhizosphere of Elymus tsukushiensis, a plant native to the Dokdo Islands, Republic of Korea.</title>
        <authorList>
            <person name="Ghim S.Y."/>
        </authorList>
    </citation>
    <scope>NUCLEOTIDE SEQUENCE [LARGE SCALE GENOMIC DNA]</scope>
    <source>
        <strain evidence="1 2">KUDC8001</strain>
    </source>
</reference>
<accession>A0A7L7LB38</accession>
<dbReference type="RefSeq" id="WP_182412393.1">
    <property type="nucleotide sequence ID" value="NZ_CP055153.1"/>
</dbReference>
<name>A0A7L7LB38_9BACT</name>
<dbReference type="EMBL" id="CP055153">
    <property type="protein sequence ID" value="QMU29934.1"/>
    <property type="molecule type" value="Genomic_DNA"/>
</dbReference>
<keyword evidence="2" id="KW-1185">Reference proteome</keyword>
<sequence>MPIIISLPQIPLVVSALLVLFLIVRQVISSWQIVHSTFQEAGNLTQELRQINRKSSQELQEINLSLHNLNVKPIIVNLEYD</sequence>
<evidence type="ECO:0000313" key="1">
    <source>
        <dbReference type="EMBL" id="QMU29934.1"/>
    </source>
</evidence>
<organism evidence="1 2">
    <name type="scientific">Adhaeribacter radiodurans</name>
    <dbReference type="NCBI Taxonomy" id="2745197"/>
    <lineage>
        <taxon>Bacteria</taxon>
        <taxon>Pseudomonadati</taxon>
        <taxon>Bacteroidota</taxon>
        <taxon>Cytophagia</taxon>
        <taxon>Cytophagales</taxon>
        <taxon>Hymenobacteraceae</taxon>
        <taxon>Adhaeribacter</taxon>
    </lineage>
</organism>
<protein>
    <submittedName>
        <fullName evidence="1">Uncharacterized protein</fullName>
    </submittedName>
</protein>
<evidence type="ECO:0000313" key="2">
    <source>
        <dbReference type="Proteomes" id="UP000514509"/>
    </source>
</evidence>
<dbReference type="KEGG" id="add:HUW48_18725"/>